<proteinExistence type="predicted"/>
<dbReference type="InterPro" id="IPR011049">
    <property type="entry name" value="Serralysin-like_metalloprot_C"/>
</dbReference>
<dbReference type="Proteomes" id="UP001369082">
    <property type="component" value="Unassembled WGS sequence"/>
</dbReference>
<reference evidence="4 5" key="1">
    <citation type="submission" date="2024-02" db="EMBL/GenBank/DDBJ databases">
        <title>Bacteria isolated from the canopy kelp, Nereocystis luetkeana.</title>
        <authorList>
            <person name="Pfister C.A."/>
            <person name="Younker I.T."/>
            <person name="Light S.H."/>
        </authorList>
    </citation>
    <scope>NUCLEOTIDE SEQUENCE [LARGE SCALE GENOMIC DNA]</scope>
    <source>
        <strain evidence="4 5">TI.1.05</strain>
    </source>
</reference>
<dbReference type="PRINTS" id="PR00313">
    <property type="entry name" value="CABNDNGRPT"/>
</dbReference>
<keyword evidence="1" id="KW-0106">Calcium</keyword>
<dbReference type="NCBIfam" id="TIGR03661">
    <property type="entry name" value="T1SS_VCA0849"/>
    <property type="match status" value="2"/>
</dbReference>
<keyword evidence="5" id="KW-1185">Reference proteome</keyword>
<dbReference type="EMBL" id="JBAKAZ010000096">
    <property type="protein sequence ID" value="MEL0630830.1"/>
    <property type="molecule type" value="Genomic_DNA"/>
</dbReference>
<protein>
    <submittedName>
        <fullName evidence="4">Type I secretion C-terminal target domain-containing protein</fullName>
    </submittedName>
</protein>
<feature type="non-terminal residue" evidence="4">
    <location>
        <position position="1"/>
    </location>
</feature>
<dbReference type="InterPro" id="IPR018511">
    <property type="entry name" value="Hemolysin-typ_Ca-bd_CS"/>
</dbReference>
<evidence type="ECO:0000259" key="3">
    <source>
        <dbReference type="Pfam" id="PF17936"/>
    </source>
</evidence>
<organism evidence="4 5">
    <name type="scientific">Psychromonas aquatilis</name>
    <dbReference type="NCBI Taxonomy" id="2005072"/>
    <lineage>
        <taxon>Bacteria</taxon>
        <taxon>Pseudomonadati</taxon>
        <taxon>Pseudomonadota</taxon>
        <taxon>Gammaproteobacteria</taxon>
        <taxon>Alteromonadales</taxon>
        <taxon>Psychromonadaceae</taxon>
        <taxon>Psychromonas</taxon>
    </lineage>
</organism>
<accession>A0ABU9GU24</accession>
<gene>
    <name evidence="4" type="ORF">V6256_14575</name>
</gene>
<dbReference type="RefSeq" id="WP_341599002.1">
    <property type="nucleotide sequence ID" value="NZ_JBAKAZ010000096.1"/>
</dbReference>
<feature type="compositionally biased region" description="Polar residues" evidence="2">
    <location>
        <begin position="1"/>
        <end position="15"/>
    </location>
</feature>
<dbReference type="InterPro" id="IPR041498">
    <property type="entry name" value="Big_6"/>
</dbReference>
<dbReference type="InterPro" id="IPR019960">
    <property type="entry name" value="T1SS_VCA0849"/>
</dbReference>
<feature type="domain" description="Bacterial Ig" evidence="3">
    <location>
        <begin position="2"/>
        <end position="78"/>
    </location>
</feature>
<dbReference type="Pfam" id="PF17936">
    <property type="entry name" value="Big_6"/>
    <property type="match status" value="1"/>
</dbReference>
<dbReference type="Pfam" id="PF00353">
    <property type="entry name" value="HemolysinCabind"/>
    <property type="match status" value="4"/>
</dbReference>
<evidence type="ECO:0000256" key="2">
    <source>
        <dbReference type="SAM" id="MobiDB-lite"/>
    </source>
</evidence>
<dbReference type="InterPro" id="IPR001343">
    <property type="entry name" value="Hemolysn_Ca-bd"/>
</dbReference>
<evidence type="ECO:0000313" key="4">
    <source>
        <dbReference type="EMBL" id="MEL0630830.1"/>
    </source>
</evidence>
<evidence type="ECO:0000313" key="5">
    <source>
        <dbReference type="Proteomes" id="UP001369082"/>
    </source>
</evidence>
<dbReference type="NCBIfam" id="NF033510">
    <property type="entry name" value="Ca_tandemer"/>
    <property type="match status" value="3"/>
</dbReference>
<dbReference type="Gene3D" id="2.60.40.10">
    <property type="entry name" value="Immunoglobulins"/>
    <property type="match status" value="3"/>
</dbReference>
<dbReference type="InterPro" id="IPR013783">
    <property type="entry name" value="Ig-like_fold"/>
</dbReference>
<sequence>APTVDETNGKGSLTGTAEPGSTVEIDINGDGTPDYTVVADPDTGNWTVDLVDVVIPDSTTVTATATDSAGNVSPEGSTIVDSVMNVAIDANSLVDTKDNTPIITGTMDTDAVDVTVTIGGKTYDVNDTNNNGVNVVLGTDSEGNGIWSLEIPDGDAIADGNNLEVKVTAIDGLGNEADASGTITIDTAAPGVVLPANPDDSPLIADVLEADLQGNPLSVSKTITFNEAVATMSLSAPTGTYTTTNGDQVTWALTTENGVQTLTATTNSGANIVATMVLEPLANGTDYTYTFTLNEALQHATSTTSETATEVDELDMDFGLTFTDAVGNESTENVVVSIVDDIPTLAEVPTTAVINTERYEHSFQFDAGEDGLSQTVISIEGQTFTYTAETNTVAYSNNSNNVDYIYNYNSNLNLLSVGATPYAIGINVVTGEYVLDGAGVAGEKIEDATFVGLTASQIGDNIIIAGDDLSGSFITAQSGNDIIVINENTDVVSAGAGDDLIIIDQNGESLISESSVSGQDGTDTYRILSDSTFTVTDFNADQASQGGDIIDLSQYLGSDVAGGLSAANLSNYISISLNSDNTVTFYIDKEGGLLASGVNVETAADSTITFAADTFSDLYDAVPSQTNEEAIQKLIANGNLIFTSQIKEDAQAAHIDVQVIDGDGDSAETSIEFSTVKPVVTFNNITINEQSPELSGYINQSGASIVVTIDGVDYTAINNQDGTWSLPTGTVGSDNSPLVISTDVDVLVTATNAQDLVGTDNGTIVYDITPPTVSFTDILTNESNPSLSGFVDDDSATVIVTIDGVNYTATNNGDGSWTLPAGTLGSDGNALTITGNTDVTVTATDSANNVGTDDGTISFDNEVPVIDSSSTKITIDEGDFSTNGIDGVDETVPAITQTGALSVNETVASFTLDTPTGSYTVNGEAVTWTSSTAGDGSITVTGTTTAGEVAKLVLATDGQYTFTLSESFDHSVQGEDALYLPFEVTAIDAAGNESNASQIVVTLVDDIAQVDTYNQIDVAAVNTDYTGDLIVDAGADGAHVGSITLDGITYVYDAENNSVSTEGSSETAIFSTYNETNNELAIETIKGETITVDMITGEYNYTTTGQAVVTAEVEEAPEVTLGDDNSLLGLIGADALGLINLSESQAFSATDANNDITSVVIKSSALIALGLPAFQWSSQMANEFGLNVNSVKGGILGLVGSSYTLTITSEDGSTISNQVINEFLGSVYTSSALSVGVASSLSITASDSDPETLDGTATSNGLIDLDVLDGLLSSSYPSYLYEGTSSGEIMFGDNTLNNRMYGYGGDDNMVGGTVLADLMRGGAGDDLINGLGGNDILSGGTGNDTLTGGDGNDIFLWEEGDAVAETSAPVNDIITDFNSQPYLGGGDILDLADMLQGEGRIGTNVGNLSNYLHFEYNGSDTIISVSVDGDFVGGYDQATSTVDQTITLQGVDLTAGFDSDSEIIESLISNGNLLVDELTADSVTLGGTTTIDVDIVDGDGDIANAAVDFDASGAEATEPTPTTNSAPIANAANNTLLGLVSVQALDVLNLENQAFSAMDIDNNLTSVVLNYGSLLNVDLTTLQLTVSEAMAALLGLKVETVNSSVLLGLVGASSTVTITAIDGGVIDNQAINELLATVDFDNTELLGLSTDVQVNVLSNMTITATDSEGLSDTSSLSSLVDASLLNGLLFNTDVVIEGTNGDDQINESGNNNGVRIYGYEGNDDLTGTDYNDLIRGGSGNDSLTGGAGNDVLIDGNGSDTFSAGAGDDYMSISGNGFVSIDGGIGTDTLYVDDGINLDFTNLSLGSVTNIEELVLGEGDTGNTITLTSAAVEALTDDNETLYITGDAEDIVVTDMEITSNTFTDTNGITYNEYSIASGPSLFIDEDVAVTVTP</sequence>
<comment type="caution">
    <text evidence="4">The sequence shown here is derived from an EMBL/GenBank/DDBJ whole genome shotgun (WGS) entry which is preliminary data.</text>
</comment>
<evidence type="ECO:0000256" key="1">
    <source>
        <dbReference type="ARBA" id="ARBA00022837"/>
    </source>
</evidence>
<name>A0ABU9GU24_9GAMM</name>
<dbReference type="PROSITE" id="PS00330">
    <property type="entry name" value="HEMOLYSIN_CALCIUM"/>
    <property type="match status" value="3"/>
</dbReference>
<dbReference type="SUPFAM" id="SSF51120">
    <property type="entry name" value="beta-Roll"/>
    <property type="match status" value="2"/>
</dbReference>
<dbReference type="Gene3D" id="2.150.10.10">
    <property type="entry name" value="Serralysin-like metalloprotease, C-terminal"/>
    <property type="match status" value="2"/>
</dbReference>
<feature type="region of interest" description="Disordered" evidence="2">
    <location>
        <begin position="1"/>
        <end position="24"/>
    </location>
</feature>